<organism evidence="1 2">
    <name type="scientific">Methylococcus capsulatus (strain ATCC 33009 / NCIMB 11132 / Bath)</name>
    <dbReference type="NCBI Taxonomy" id="243233"/>
    <lineage>
        <taxon>Bacteria</taxon>
        <taxon>Pseudomonadati</taxon>
        <taxon>Pseudomonadota</taxon>
        <taxon>Gammaproteobacteria</taxon>
        <taxon>Methylococcales</taxon>
        <taxon>Methylococcaceae</taxon>
        <taxon>Methylococcus</taxon>
    </lineage>
</organism>
<reference evidence="1 2" key="1">
    <citation type="journal article" date="2004" name="PLoS Biol.">
        <title>Genomic insights into methanotrophy: the complete genome sequence of Methylococcus capsulatus (Bath).</title>
        <authorList>
            <person name="Ward N.L."/>
            <person name="Larsen O."/>
            <person name="Sakwa J."/>
            <person name="Bruseth L."/>
            <person name="Khouri H.M."/>
            <person name="Durkin A.S."/>
            <person name="Dimitrov G."/>
            <person name="Jiang L."/>
            <person name="Scanlan D."/>
            <person name="Kang K.H."/>
            <person name="Lewis M.R."/>
            <person name="Nelson K.E."/>
            <person name="Methe B.A."/>
            <person name="Wu M."/>
            <person name="Heidelberg J.F."/>
            <person name="Paulsen I.T."/>
            <person name="Fouts D.E."/>
            <person name="Ravel J."/>
            <person name="Tettelin H."/>
            <person name="Ren Q."/>
            <person name="Read T.D."/>
            <person name="DeBoy R.T."/>
            <person name="Seshadri R."/>
            <person name="Salzberg S.L."/>
            <person name="Jensen H.B."/>
            <person name="Birkeland N.K."/>
            <person name="Nelson W.C."/>
            <person name="Dodson R.J."/>
            <person name="Grindhaug S.H."/>
            <person name="Holt I.E."/>
            <person name="Eidhammer I."/>
            <person name="Jonasen I."/>
            <person name="Vanaken S."/>
            <person name="Utterback T.R."/>
            <person name="Feldblyum T.V."/>
            <person name="Fraser C.M."/>
            <person name="Lillehaug J.R."/>
            <person name="Eisen J.A."/>
        </authorList>
    </citation>
    <scope>NUCLEOTIDE SEQUENCE [LARGE SCALE GENOMIC DNA]</scope>
    <source>
        <strain evidence="2">ATCC 33009 / NCIMB 11132 / Bath</strain>
    </source>
</reference>
<dbReference type="STRING" id="243233.MCA2902"/>
<protein>
    <submittedName>
        <fullName evidence="1">Uncharacterized protein</fullName>
    </submittedName>
</protein>
<accession>Q603A5</accession>
<dbReference type="EMBL" id="AE017282">
    <property type="protein sequence ID" value="AAU91022.1"/>
    <property type="molecule type" value="Genomic_DNA"/>
</dbReference>
<dbReference type="HOGENOM" id="CLU_876632_0_0_6"/>
<sequence length="317" mass="33050">MPTRFDRYRFKDGVTPLSEDTFNAILQDIDLRIAALEEVRISWQAAVTLLTDQGLLRINEALAPAIETLQYQIDHIVELASQVQVDRILDAPDQVTDVHIGNRTADPALVPVNNTGTLTQWLGRLANRLKAITGAANWYDAPATTLAAVAATLASQAAQLATAAAHASNVSNPHNTTAAQVGALPVGGGNLLGALGLSGYPISGVKTLGFQAEYDNGNSGTAKTLSLVNGQKQKLKLTASTTLTVSSTGAPVGNYVIRLIQDATGGRAVTWAGLSGSRWLGRATAPSVNAAANGESLLSIYWDGASMIQSLAKVGAA</sequence>
<name>Q603A5_METCA</name>
<dbReference type="KEGG" id="mca:MCA2902"/>
<dbReference type="Proteomes" id="UP000006821">
    <property type="component" value="Chromosome"/>
</dbReference>
<evidence type="ECO:0000313" key="1">
    <source>
        <dbReference type="EMBL" id="AAU91022.1"/>
    </source>
</evidence>
<evidence type="ECO:0000313" key="2">
    <source>
        <dbReference type="Proteomes" id="UP000006821"/>
    </source>
</evidence>
<dbReference type="RefSeq" id="WP_010962097.1">
    <property type="nucleotide sequence ID" value="NC_002977.6"/>
</dbReference>
<dbReference type="AlphaFoldDB" id="Q603A5"/>
<proteinExistence type="predicted"/>
<dbReference type="GeneID" id="88225283"/>
<gene>
    <name evidence="1" type="ordered locus">MCA2902</name>
</gene>